<evidence type="ECO:0000313" key="2">
    <source>
        <dbReference type="Proteomes" id="UP000815325"/>
    </source>
</evidence>
<dbReference type="EMBL" id="MU070470">
    <property type="protein sequence ID" value="KAF5827568.1"/>
    <property type="molecule type" value="Genomic_DNA"/>
</dbReference>
<dbReference type="PANTHER" id="PTHR43668">
    <property type="entry name" value="ALLANTOINASE"/>
    <property type="match status" value="1"/>
</dbReference>
<dbReference type="InterPro" id="IPR032466">
    <property type="entry name" value="Metal_Hydrolase"/>
</dbReference>
<dbReference type="InterPro" id="IPR050138">
    <property type="entry name" value="DHOase/Allantoinase_Hydrolase"/>
</dbReference>
<comment type="caution">
    <text evidence="1">The sequence shown here is derived from an EMBL/GenBank/DDBJ whole genome shotgun (WGS) entry which is preliminary data.</text>
</comment>
<sequence>ELLNAVLDGTISLVSSDHSPAPPSMKQLDTGNFLAAWGGISGLQYLLPATWTPLQKAGADAVWVPEAMADTSSGGNMHKHKASPYTGSELRGKVIATITNGNLVSLYSALPQQPCGGAVKRTA</sequence>
<dbReference type="SUPFAM" id="SSF51556">
    <property type="entry name" value="Metallo-dependent hydrolases"/>
    <property type="match status" value="1"/>
</dbReference>
<evidence type="ECO:0008006" key="3">
    <source>
        <dbReference type="Google" id="ProtNLM"/>
    </source>
</evidence>
<dbReference type="InterPro" id="IPR011059">
    <property type="entry name" value="Metal-dep_hydrolase_composite"/>
</dbReference>
<protein>
    <recommendedName>
        <fullName evidence="3">Allantoinase</fullName>
    </recommendedName>
</protein>
<dbReference type="SUPFAM" id="SSF51338">
    <property type="entry name" value="Composite domain of metallo-dependent hydrolases"/>
    <property type="match status" value="1"/>
</dbReference>
<dbReference type="Gene3D" id="2.30.40.10">
    <property type="entry name" value="Urease, subunit C, domain 1"/>
    <property type="match status" value="1"/>
</dbReference>
<keyword evidence="2" id="KW-1185">Reference proteome</keyword>
<dbReference type="Gene3D" id="3.20.20.140">
    <property type="entry name" value="Metal-dependent hydrolases"/>
    <property type="match status" value="1"/>
</dbReference>
<dbReference type="Proteomes" id="UP000815325">
    <property type="component" value="Unassembled WGS sequence"/>
</dbReference>
<name>A0ABQ7FYZ6_DUNSA</name>
<reference evidence="1" key="1">
    <citation type="submission" date="2017-08" db="EMBL/GenBank/DDBJ databases">
        <authorList>
            <person name="Polle J.E."/>
            <person name="Barry K."/>
            <person name="Cushman J."/>
            <person name="Schmutz J."/>
            <person name="Tran D."/>
            <person name="Hathwaick L.T."/>
            <person name="Yim W.C."/>
            <person name="Jenkins J."/>
            <person name="Mckie-Krisberg Z.M."/>
            <person name="Prochnik S."/>
            <person name="Lindquist E."/>
            <person name="Dockter R.B."/>
            <person name="Adam C."/>
            <person name="Molina H."/>
            <person name="Bunkerborg J."/>
            <person name="Jin E."/>
            <person name="Buchheim M."/>
            <person name="Magnuson J."/>
        </authorList>
    </citation>
    <scope>NUCLEOTIDE SEQUENCE</scope>
    <source>
        <strain evidence="1">CCAP 19/18</strain>
    </source>
</reference>
<organism evidence="1 2">
    <name type="scientific">Dunaliella salina</name>
    <name type="common">Green alga</name>
    <name type="synonym">Protococcus salinus</name>
    <dbReference type="NCBI Taxonomy" id="3046"/>
    <lineage>
        <taxon>Eukaryota</taxon>
        <taxon>Viridiplantae</taxon>
        <taxon>Chlorophyta</taxon>
        <taxon>core chlorophytes</taxon>
        <taxon>Chlorophyceae</taxon>
        <taxon>CS clade</taxon>
        <taxon>Chlamydomonadales</taxon>
        <taxon>Dunaliellaceae</taxon>
        <taxon>Dunaliella</taxon>
    </lineage>
</organism>
<feature type="non-terminal residue" evidence="1">
    <location>
        <position position="1"/>
    </location>
</feature>
<accession>A0ABQ7FYZ6</accession>
<proteinExistence type="predicted"/>
<dbReference type="PANTHER" id="PTHR43668:SF2">
    <property type="entry name" value="ALLANTOINASE"/>
    <property type="match status" value="1"/>
</dbReference>
<gene>
    <name evidence="1" type="ORF">DUNSADRAFT_420</name>
</gene>
<evidence type="ECO:0000313" key="1">
    <source>
        <dbReference type="EMBL" id="KAF5827568.1"/>
    </source>
</evidence>